<keyword evidence="2 5" id="KW-0812">Transmembrane</keyword>
<feature type="domain" description="EamA" evidence="6">
    <location>
        <begin position="7"/>
        <end position="139"/>
    </location>
</feature>
<feature type="domain" description="EamA" evidence="6">
    <location>
        <begin position="154"/>
        <end position="286"/>
    </location>
</feature>
<comment type="subcellular location">
    <subcellularLocation>
        <location evidence="1">Membrane</location>
        <topology evidence="1">Multi-pass membrane protein</topology>
    </subcellularLocation>
</comment>
<evidence type="ECO:0000256" key="4">
    <source>
        <dbReference type="ARBA" id="ARBA00023136"/>
    </source>
</evidence>
<gene>
    <name evidence="7" type="ORF">METZ01_LOCUS7271</name>
</gene>
<keyword evidence="3 5" id="KW-1133">Transmembrane helix</keyword>
<proteinExistence type="predicted"/>
<feature type="transmembrane region" description="Helical" evidence="5">
    <location>
        <begin position="183"/>
        <end position="202"/>
    </location>
</feature>
<evidence type="ECO:0000256" key="1">
    <source>
        <dbReference type="ARBA" id="ARBA00004141"/>
    </source>
</evidence>
<feature type="transmembrane region" description="Helical" evidence="5">
    <location>
        <begin position="270"/>
        <end position="291"/>
    </location>
</feature>
<feature type="transmembrane region" description="Helical" evidence="5">
    <location>
        <begin position="66"/>
        <end position="87"/>
    </location>
</feature>
<evidence type="ECO:0000259" key="6">
    <source>
        <dbReference type="Pfam" id="PF00892"/>
    </source>
</evidence>
<dbReference type="InterPro" id="IPR037185">
    <property type="entry name" value="EmrE-like"/>
</dbReference>
<reference evidence="7" key="1">
    <citation type="submission" date="2018-05" db="EMBL/GenBank/DDBJ databases">
        <authorList>
            <person name="Lanie J.A."/>
            <person name="Ng W.-L."/>
            <person name="Kazmierczak K.M."/>
            <person name="Andrzejewski T.M."/>
            <person name="Davidsen T.M."/>
            <person name="Wayne K.J."/>
            <person name="Tettelin H."/>
            <person name="Glass J.I."/>
            <person name="Rusch D."/>
            <person name="Podicherti R."/>
            <person name="Tsui H.-C.T."/>
            <person name="Winkler M.E."/>
        </authorList>
    </citation>
    <scope>NUCLEOTIDE SEQUENCE</scope>
</reference>
<evidence type="ECO:0000256" key="2">
    <source>
        <dbReference type="ARBA" id="ARBA00022692"/>
    </source>
</evidence>
<feature type="transmembrane region" description="Helical" evidence="5">
    <location>
        <begin position="122"/>
        <end position="140"/>
    </location>
</feature>
<dbReference type="PANTHER" id="PTHR32322:SF2">
    <property type="entry name" value="EAMA DOMAIN-CONTAINING PROTEIN"/>
    <property type="match status" value="1"/>
</dbReference>
<evidence type="ECO:0000256" key="5">
    <source>
        <dbReference type="SAM" id="Phobius"/>
    </source>
</evidence>
<dbReference type="PANTHER" id="PTHR32322">
    <property type="entry name" value="INNER MEMBRANE TRANSPORTER"/>
    <property type="match status" value="1"/>
</dbReference>
<sequence length="303" mass="32752">MSRPISFLLIVVLCVIWGSTWPIIKIGFETLPPFLSAGSRFLVSGIVLFGLSWLQGVRLPRSGRAHLGLLVHGIVGFGLSYGVVYWGEQYIPAGLSAVLFATNPLFVMLLAHFVLASEPITLRKLLGVTLGFVGVLFIFKDDLQLPDRMSELAVAVTLVSPFVAAISLVGIKRWGQHLHPYNLTALPMTYAAGALLVVSVLTEDLSTARWTGTAIGTVLYLALFGSVAAFVIFYTLLKQFAVSTLAFVTYVFPVVAIALGYILLDETIEPQSLVGTVIIVVGIVVATRPVLGRVERTARMDGY</sequence>
<feature type="transmembrane region" description="Helical" evidence="5">
    <location>
        <begin position="244"/>
        <end position="264"/>
    </location>
</feature>
<feature type="transmembrane region" description="Helical" evidence="5">
    <location>
        <begin position="93"/>
        <end position="115"/>
    </location>
</feature>
<dbReference type="GO" id="GO:0016020">
    <property type="term" value="C:membrane"/>
    <property type="evidence" value="ECO:0007669"/>
    <property type="project" value="UniProtKB-SubCell"/>
</dbReference>
<dbReference type="InterPro" id="IPR000620">
    <property type="entry name" value="EamA_dom"/>
</dbReference>
<protein>
    <recommendedName>
        <fullName evidence="6">EamA domain-containing protein</fullName>
    </recommendedName>
</protein>
<dbReference type="Pfam" id="PF00892">
    <property type="entry name" value="EamA"/>
    <property type="match status" value="2"/>
</dbReference>
<dbReference type="SUPFAM" id="SSF103481">
    <property type="entry name" value="Multidrug resistance efflux transporter EmrE"/>
    <property type="match status" value="2"/>
</dbReference>
<feature type="transmembrane region" description="Helical" evidence="5">
    <location>
        <begin position="7"/>
        <end position="28"/>
    </location>
</feature>
<name>A0A381NIT8_9ZZZZ</name>
<keyword evidence="4 5" id="KW-0472">Membrane</keyword>
<evidence type="ECO:0000313" key="7">
    <source>
        <dbReference type="EMBL" id="SUZ54417.1"/>
    </source>
</evidence>
<dbReference type="EMBL" id="UINC01000387">
    <property type="protein sequence ID" value="SUZ54417.1"/>
    <property type="molecule type" value="Genomic_DNA"/>
</dbReference>
<feature type="transmembrane region" description="Helical" evidence="5">
    <location>
        <begin position="152"/>
        <end position="171"/>
    </location>
</feature>
<feature type="transmembrane region" description="Helical" evidence="5">
    <location>
        <begin position="214"/>
        <end position="237"/>
    </location>
</feature>
<feature type="transmembrane region" description="Helical" evidence="5">
    <location>
        <begin position="34"/>
        <end position="54"/>
    </location>
</feature>
<organism evidence="7">
    <name type="scientific">marine metagenome</name>
    <dbReference type="NCBI Taxonomy" id="408172"/>
    <lineage>
        <taxon>unclassified sequences</taxon>
        <taxon>metagenomes</taxon>
        <taxon>ecological metagenomes</taxon>
    </lineage>
</organism>
<dbReference type="InterPro" id="IPR050638">
    <property type="entry name" value="AA-Vitamin_Transporters"/>
</dbReference>
<evidence type="ECO:0000256" key="3">
    <source>
        <dbReference type="ARBA" id="ARBA00022989"/>
    </source>
</evidence>
<dbReference type="AlphaFoldDB" id="A0A381NIT8"/>
<accession>A0A381NIT8</accession>